<gene>
    <name evidence="1" type="ORF">GSMUA_224140.1</name>
</gene>
<sequence length="36" mass="4284">MSMSALLSFFFFFWLGVLPKVNFGLGIRISYNFNRY</sequence>
<accession>A0A8D7EXH0</accession>
<feature type="non-terminal residue" evidence="1">
    <location>
        <position position="36"/>
    </location>
</feature>
<dbReference type="AlphaFoldDB" id="A0A8D7EXH0"/>
<dbReference type="EMBL" id="HG996474">
    <property type="protein sequence ID" value="CAG1834309.1"/>
    <property type="molecule type" value="Genomic_DNA"/>
</dbReference>
<reference evidence="1" key="1">
    <citation type="submission" date="2021-03" db="EMBL/GenBank/DDBJ databases">
        <authorList>
            <consortium name="Genoscope - CEA"/>
            <person name="William W."/>
        </authorList>
    </citation>
    <scope>NUCLEOTIDE SEQUENCE</scope>
    <source>
        <strain evidence="1">Doubled-haploid Pahang</strain>
    </source>
</reference>
<protein>
    <submittedName>
        <fullName evidence="1">(wild Malaysian banana) hypothetical protein</fullName>
    </submittedName>
</protein>
<evidence type="ECO:0000313" key="1">
    <source>
        <dbReference type="EMBL" id="CAG1834309.1"/>
    </source>
</evidence>
<proteinExistence type="predicted"/>
<name>A0A8D7EXH0_MUSAM</name>
<organism evidence="1">
    <name type="scientific">Musa acuminata subsp. malaccensis</name>
    <name type="common">Wild banana</name>
    <name type="synonym">Musa malaccensis</name>
    <dbReference type="NCBI Taxonomy" id="214687"/>
    <lineage>
        <taxon>Eukaryota</taxon>
        <taxon>Viridiplantae</taxon>
        <taxon>Streptophyta</taxon>
        <taxon>Embryophyta</taxon>
        <taxon>Tracheophyta</taxon>
        <taxon>Spermatophyta</taxon>
        <taxon>Magnoliopsida</taxon>
        <taxon>Liliopsida</taxon>
        <taxon>Zingiberales</taxon>
        <taxon>Musaceae</taxon>
        <taxon>Musa</taxon>
    </lineage>
</organism>